<organism evidence="1">
    <name type="scientific">Caudovirales sp. ctNZz8</name>
    <dbReference type="NCBI Taxonomy" id="2826772"/>
    <lineage>
        <taxon>Viruses</taxon>
        <taxon>Duplodnaviria</taxon>
        <taxon>Heunggongvirae</taxon>
        <taxon>Uroviricota</taxon>
        <taxon>Caudoviricetes</taxon>
    </lineage>
</organism>
<evidence type="ECO:0000313" key="1">
    <source>
        <dbReference type="EMBL" id="DAE24219.1"/>
    </source>
</evidence>
<dbReference type="EMBL" id="BK015770">
    <property type="protein sequence ID" value="DAE24219.1"/>
    <property type="molecule type" value="Genomic_DNA"/>
</dbReference>
<accession>A0A8S5QZF6</accession>
<sequence length="41" mass="4821">MLRDSAARSPYRAKRGRVNFENNVFRYFLPKSSFPSLAELQ</sequence>
<protein>
    <submittedName>
        <fullName evidence="1">Uncharacterized protein</fullName>
    </submittedName>
</protein>
<proteinExistence type="predicted"/>
<name>A0A8S5QZF6_9CAUD</name>
<reference evidence="1" key="1">
    <citation type="journal article" date="2021" name="Proc. Natl. Acad. Sci. U.S.A.">
        <title>A Catalog of Tens of Thousands of Viruses from Human Metagenomes Reveals Hidden Associations with Chronic Diseases.</title>
        <authorList>
            <person name="Tisza M.J."/>
            <person name="Buck C.B."/>
        </authorList>
    </citation>
    <scope>NUCLEOTIDE SEQUENCE</scope>
    <source>
        <strain evidence="1">CtNZz8</strain>
    </source>
</reference>